<dbReference type="InterPro" id="IPR020708">
    <property type="entry name" value="DNA-dir_RNA_polK_14-18kDa_CS"/>
</dbReference>
<evidence type="ECO:0000256" key="1">
    <source>
        <dbReference type="ARBA" id="ARBA00022478"/>
    </source>
</evidence>
<dbReference type="SUPFAM" id="SSF63562">
    <property type="entry name" value="RPB6/omega subunit-like"/>
    <property type="match status" value="1"/>
</dbReference>
<organism evidence="4">
    <name type="scientific">viral metagenome</name>
    <dbReference type="NCBI Taxonomy" id="1070528"/>
    <lineage>
        <taxon>unclassified sequences</taxon>
        <taxon>metagenomes</taxon>
        <taxon>organismal metagenomes</taxon>
    </lineage>
</organism>
<evidence type="ECO:0000313" key="4">
    <source>
        <dbReference type="EMBL" id="QHU06031.1"/>
    </source>
</evidence>
<dbReference type="GO" id="GO:0006360">
    <property type="term" value="P:transcription by RNA polymerase I"/>
    <property type="evidence" value="ECO:0007669"/>
    <property type="project" value="TreeGrafter"/>
</dbReference>
<dbReference type="GO" id="GO:0000428">
    <property type="term" value="C:DNA-directed RNA polymerase complex"/>
    <property type="evidence" value="ECO:0007669"/>
    <property type="project" value="UniProtKB-KW"/>
</dbReference>
<reference evidence="4" key="1">
    <citation type="journal article" date="2020" name="Nature">
        <title>Giant virus diversity and host interactions through global metagenomics.</title>
        <authorList>
            <person name="Schulz F."/>
            <person name="Roux S."/>
            <person name="Paez-Espino D."/>
            <person name="Jungbluth S."/>
            <person name="Walsh D.A."/>
            <person name="Denef V.J."/>
            <person name="McMahon K.D."/>
            <person name="Konstantinidis K.T."/>
            <person name="Eloe-Fadrosh E.A."/>
            <person name="Kyrpides N.C."/>
            <person name="Woyke T."/>
        </authorList>
    </citation>
    <scope>NUCLEOTIDE SEQUENCE</scope>
    <source>
        <strain evidence="4">GVMAG-M-3300027747-57</strain>
    </source>
</reference>
<accession>A0A6C0JLZ9</accession>
<dbReference type="GO" id="GO:0042797">
    <property type="term" value="P:tRNA transcription by RNA polymerase III"/>
    <property type="evidence" value="ECO:0007669"/>
    <property type="project" value="TreeGrafter"/>
</dbReference>
<dbReference type="GO" id="GO:0006366">
    <property type="term" value="P:transcription by RNA polymerase II"/>
    <property type="evidence" value="ECO:0007669"/>
    <property type="project" value="TreeGrafter"/>
</dbReference>
<name>A0A6C0JLZ9_9ZZZZ</name>
<dbReference type="PANTHER" id="PTHR47227:SF5">
    <property type="entry name" value="DNA-DIRECTED RNA POLYMERASES I, II, AND III SUBUNIT RPABC2"/>
    <property type="match status" value="1"/>
</dbReference>
<dbReference type="GO" id="GO:0003677">
    <property type="term" value="F:DNA binding"/>
    <property type="evidence" value="ECO:0007669"/>
    <property type="project" value="InterPro"/>
</dbReference>
<feature type="region of interest" description="Disordered" evidence="3">
    <location>
        <begin position="1"/>
        <end position="74"/>
    </location>
</feature>
<keyword evidence="2" id="KW-0804">Transcription</keyword>
<dbReference type="AlphaFoldDB" id="A0A6C0JLZ9"/>
<dbReference type="PANTHER" id="PTHR47227">
    <property type="entry name" value="DNA-DIRECTED RNA POLYMERASE SUBUNIT K"/>
    <property type="match status" value="1"/>
</dbReference>
<dbReference type="EMBL" id="MN740430">
    <property type="protein sequence ID" value="QHU06031.1"/>
    <property type="molecule type" value="Genomic_DNA"/>
</dbReference>
<protein>
    <recommendedName>
        <fullName evidence="5">DNA-directed RNA polymerase</fullName>
    </recommendedName>
</protein>
<proteinExistence type="predicted"/>
<keyword evidence="1" id="KW-0240">DNA-directed RNA polymerase</keyword>
<evidence type="ECO:0000256" key="3">
    <source>
        <dbReference type="SAM" id="MobiDB-lite"/>
    </source>
</evidence>
<evidence type="ECO:0008006" key="5">
    <source>
        <dbReference type="Google" id="ProtNLM"/>
    </source>
</evidence>
<dbReference type="SMART" id="SM01409">
    <property type="entry name" value="RNA_pol_Rpb6"/>
    <property type="match status" value="1"/>
</dbReference>
<dbReference type="Gene3D" id="3.90.940.10">
    <property type="match status" value="1"/>
</dbReference>
<feature type="compositionally biased region" description="Acidic residues" evidence="3">
    <location>
        <begin position="1"/>
        <end position="21"/>
    </location>
</feature>
<dbReference type="InterPro" id="IPR006110">
    <property type="entry name" value="Pol_omega/Rpo6/RPB6"/>
</dbReference>
<dbReference type="Pfam" id="PF01192">
    <property type="entry name" value="RNA_pol_Rpb6"/>
    <property type="match status" value="1"/>
</dbReference>
<feature type="compositionally biased region" description="Acidic residues" evidence="3">
    <location>
        <begin position="44"/>
        <end position="69"/>
    </location>
</feature>
<dbReference type="InterPro" id="IPR036161">
    <property type="entry name" value="RPB6/omega-like_sf"/>
</dbReference>
<dbReference type="GO" id="GO:0003899">
    <property type="term" value="F:DNA-directed RNA polymerase activity"/>
    <property type="evidence" value="ECO:0007669"/>
    <property type="project" value="InterPro"/>
</dbReference>
<sequence length="221" mass="25980">MDEIEDIQELSDVDESSDMDEVLLNKKRINNIDKQNNKEKEENNESDYEDNDSLNEDEENDDISEIDEQTENKAEKLHNTFTEFDESEDEEDDDEFYLQKFDETTQQKIIADFHPELQTHNYDEVDVLSRVIRDEDGNIIDPLHKTLPFITRYEKARILGERAKQINSGAKPLVELEPNIIDGYIIALKEFEEKKIPFIVKRPLPNGGVEYWKVEDLEILL</sequence>
<dbReference type="PROSITE" id="PS01111">
    <property type="entry name" value="RNA_POL_K_14KD"/>
    <property type="match status" value="1"/>
</dbReference>
<evidence type="ECO:0000256" key="2">
    <source>
        <dbReference type="ARBA" id="ARBA00023163"/>
    </source>
</evidence>